<reference evidence="1 2" key="1">
    <citation type="submission" date="2022-03" db="EMBL/GenBank/DDBJ databases">
        <authorList>
            <person name="Koch H."/>
        </authorList>
    </citation>
    <scope>NUCLEOTIDE SEQUENCE [LARGE SCALE GENOMIC DNA]</scope>
    <source>
        <strain evidence="1 2">G1</strain>
    </source>
</reference>
<organism evidence="1 2">
    <name type="scientific">Trichlorobacter ammonificans</name>
    <dbReference type="NCBI Taxonomy" id="2916410"/>
    <lineage>
        <taxon>Bacteria</taxon>
        <taxon>Pseudomonadati</taxon>
        <taxon>Thermodesulfobacteriota</taxon>
        <taxon>Desulfuromonadia</taxon>
        <taxon>Geobacterales</taxon>
        <taxon>Geobacteraceae</taxon>
        <taxon>Trichlorobacter</taxon>
    </lineage>
</organism>
<proteinExistence type="predicted"/>
<dbReference type="Proteomes" id="UP001295463">
    <property type="component" value="Chromosome"/>
</dbReference>
<dbReference type="RefSeq" id="WP_305732567.1">
    <property type="nucleotide sequence ID" value="NZ_OW150024.1"/>
</dbReference>
<accession>A0ABM9D9E4</accession>
<keyword evidence="2" id="KW-1185">Reference proteome</keyword>
<sequence length="63" mass="7191">MKHWSFSATWRALTALPVDHFPLLLPGVHRAAAFFILMRLKRLGYSNCRVECSGKGLVVHARR</sequence>
<gene>
    <name evidence="1" type="ORF">GEAMG1_1936</name>
</gene>
<evidence type="ECO:0000313" key="1">
    <source>
        <dbReference type="EMBL" id="CAH2031771.1"/>
    </source>
</evidence>
<dbReference type="EMBL" id="OW150024">
    <property type="protein sequence ID" value="CAH2031771.1"/>
    <property type="molecule type" value="Genomic_DNA"/>
</dbReference>
<name>A0ABM9D9E4_9BACT</name>
<evidence type="ECO:0000313" key="2">
    <source>
        <dbReference type="Proteomes" id="UP001295463"/>
    </source>
</evidence>
<protein>
    <submittedName>
        <fullName evidence="1">Uncharacterized protein</fullName>
    </submittedName>
</protein>